<proteinExistence type="predicted"/>
<sequence length="251" mass="26555">MAAAVGVAAAASVSPPHAAADAVPVITPNVVGVVPHDPAAYSEGLEFDGPALYEATGEVAKSQLRQVDPETGRVIRTADLPPDYFGEGIAVVGDRIWQLTYQNGVAIEWDKATFEPIREVPMEVGGWGLCFDGSRLISSDGTDRLSFHDPASFAETGGVTVTRDGAPVNGLNELDCVDGQVWAAAWPDDQFVRIDPATGAVNLAMDVSGLWNSGDRTPRQVVSGIAHIAGQDFLISGKDWPQSYKIRIDPS</sequence>
<protein>
    <submittedName>
        <fullName evidence="2">Glutaminyl-peptide cyclotransferase</fullName>
    </submittedName>
</protein>
<keyword evidence="3" id="KW-1185">Reference proteome</keyword>
<dbReference type="EMBL" id="LGTW01000023">
    <property type="protein sequence ID" value="KWX20974.1"/>
    <property type="molecule type" value="Genomic_DNA"/>
</dbReference>
<dbReference type="InterPro" id="IPR015943">
    <property type="entry name" value="WD40/YVTN_repeat-like_dom_sf"/>
</dbReference>
<dbReference type="InterPro" id="IPR007788">
    <property type="entry name" value="QCT"/>
</dbReference>
<keyword evidence="2" id="KW-0808">Transferase</keyword>
<evidence type="ECO:0000256" key="1">
    <source>
        <dbReference type="SAM" id="SignalP"/>
    </source>
</evidence>
<evidence type="ECO:0000313" key="3">
    <source>
        <dbReference type="Proteomes" id="UP000070612"/>
    </source>
</evidence>
<dbReference type="STRING" id="59750.AWC31_10240"/>
<dbReference type="PANTHER" id="PTHR31270:SF1">
    <property type="entry name" value="GLUTAMINYL-PEPTIDE CYCLOTRANSFERASE"/>
    <property type="match status" value="1"/>
</dbReference>
<feature type="chain" id="PRO_5038685192" evidence="1">
    <location>
        <begin position="19"/>
        <end position="251"/>
    </location>
</feature>
<name>A0A132PFC6_9MYCO</name>
<dbReference type="SUPFAM" id="SSF63829">
    <property type="entry name" value="Calcium-dependent phosphotriesterase"/>
    <property type="match status" value="1"/>
</dbReference>
<gene>
    <name evidence="2" type="ORF">AFM11_27705</name>
</gene>
<dbReference type="Pfam" id="PF05096">
    <property type="entry name" value="Glu_cyclase_2"/>
    <property type="match status" value="1"/>
</dbReference>
<feature type="signal peptide" evidence="1">
    <location>
        <begin position="1"/>
        <end position="18"/>
    </location>
</feature>
<organism evidence="2 3">
    <name type="scientific">Mycolicibacterium wolinskyi</name>
    <dbReference type="NCBI Taxonomy" id="59750"/>
    <lineage>
        <taxon>Bacteria</taxon>
        <taxon>Bacillati</taxon>
        <taxon>Actinomycetota</taxon>
        <taxon>Actinomycetes</taxon>
        <taxon>Mycobacteriales</taxon>
        <taxon>Mycobacteriaceae</taxon>
        <taxon>Mycolicibacterium</taxon>
    </lineage>
</organism>
<dbReference type="Gene3D" id="2.130.10.10">
    <property type="entry name" value="YVTN repeat-like/Quinoprotein amine dehydrogenase"/>
    <property type="match status" value="1"/>
</dbReference>
<comment type="caution">
    <text evidence="2">The sequence shown here is derived from an EMBL/GenBank/DDBJ whole genome shotgun (WGS) entry which is preliminary data.</text>
</comment>
<evidence type="ECO:0000313" key="2">
    <source>
        <dbReference type="EMBL" id="KWX20974.1"/>
    </source>
</evidence>
<accession>A0A132PFC6</accession>
<dbReference type="PATRIC" id="fig|59750.3.peg.3415"/>
<dbReference type="Proteomes" id="UP000070612">
    <property type="component" value="Unassembled WGS sequence"/>
</dbReference>
<reference evidence="2 3" key="1">
    <citation type="submission" date="2015-07" db="EMBL/GenBank/DDBJ databases">
        <title>A draft genome sequence of Mycobacterium wolinskyi.</title>
        <authorList>
            <person name="de Man T.J."/>
            <person name="Perry K.A."/>
            <person name="Coulliette A.D."/>
            <person name="Jensen B."/>
            <person name="Toney N.C."/>
            <person name="Limbago B.M."/>
            <person name="Noble-Wang J."/>
        </authorList>
    </citation>
    <scope>NUCLEOTIDE SEQUENCE [LARGE SCALE GENOMIC DNA]</scope>
    <source>
        <strain evidence="2 3">CDC_01</strain>
    </source>
</reference>
<dbReference type="GO" id="GO:0016603">
    <property type="term" value="F:glutaminyl-peptide cyclotransferase activity"/>
    <property type="evidence" value="ECO:0007669"/>
    <property type="project" value="InterPro"/>
</dbReference>
<keyword evidence="1" id="KW-0732">Signal</keyword>
<dbReference type="AlphaFoldDB" id="A0A132PFC6"/>
<dbReference type="PANTHER" id="PTHR31270">
    <property type="entry name" value="GLUTAMINYL-PEPTIDE CYCLOTRANSFERASE"/>
    <property type="match status" value="1"/>
</dbReference>